<gene>
    <name evidence="1" type="ORF">AXF13_04855</name>
</gene>
<dbReference type="RefSeq" id="WP_062251867.1">
    <property type="nucleotide sequence ID" value="NZ_CP014229.1"/>
</dbReference>
<proteinExistence type="predicted"/>
<dbReference type="SUPFAM" id="SSF54001">
    <property type="entry name" value="Cysteine proteinases"/>
    <property type="match status" value="1"/>
</dbReference>
<dbReference type="InterPro" id="IPR038765">
    <property type="entry name" value="Papain-like_cys_pep_sf"/>
</dbReference>
<dbReference type="EMBL" id="CP014229">
    <property type="protein sequence ID" value="AMD89496.1"/>
    <property type="molecule type" value="Genomic_DNA"/>
</dbReference>
<dbReference type="Proteomes" id="UP000069241">
    <property type="component" value="Chromosome"/>
</dbReference>
<evidence type="ECO:0008006" key="3">
    <source>
        <dbReference type="Google" id="ProtNLM"/>
    </source>
</evidence>
<reference evidence="2" key="1">
    <citation type="submission" date="2016-02" db="EMBL/GenBank/DDBJ databases">
        <authorList>
            <person name="Holder M.E."/>
            <person name="Ajami N.J."/>
            <person name="Petrosino J.F."/>
        </authorList>
    </citation>
    <scope>NUCLEOTIDE SEQUENCE [LARGE SCALE GENOMIC DNA]</scope>
    <source>
        <strain evidence="2">CCUG 45958</strain>
    </source>
</reference>
<dbReference type="AlphaFoldDB" id="A0A120KM29"/>
<dbReference type="STRING" id="44742.AXF13_04855"/>
<keyword evidence="2" id="KW-1185">Reference proteome</keyword>
<dbReference type="Gene3D" id="3.90.1720.10">
    <property type="entry name" value="endopeptidase domain like (from Nostoc punctiforme)"/>
    <property type="match status" value="1"/>
</dbReference>
<evidence type="ECO:0000313" key="2">
    <source>
        <dbReference type="Proteomes" id="UP000069241"/>
    </source>
</evidence>
<sequence length="157" mass="17292">MNMHIHLPANWWLTYLGKPWAADPNPPASYNCGELVRAVHRDLCGIDSPAIPVTDAGSRLQCVRAMRPELFGLEALPAGAAPRALDVAFLGRRTYLAHCGLAVETGEGLRVLHCPEAACGVALDSLMELRVAGFPSVRWFRHRNMDEVLRSRGWAHD</sequence>
<organism evidence="1 2">
    <name type="scientific">Desulfovibrio fairfieldensis</name>
    <dbReference type="NCBI Taxonomy" id="44742"/>
    <lineage>
        <taxon>Bacteria</taxon>
        <taxon>Pseudomonadati</taxon>
        <taxon>Thermodesulfobacteriota</taxon>
        <taxon>Desulfovibrionia</taxon>
        <taxon>Desulfovibrionales</taxon>
        <taxon>Desulfovibrionaceae</taxon>
        <taxon>Desulfovibrio</taxon>
    </lineage>
</organism>
<evidence type="ECO:0000313" key="1">
    <source>
        <dbReference type="EMBL" id="AMD89496.1"/>
    </source>
</evidence>
<dbReference type="KEGG" id="dfi:AXF13_04855"/>
<protein>
    <recommendedName>
        <fullName evidence="3">NlpC/P60 domain-containing protein</fullName>
    </recommendedName>
</protein>
<accession>A0A120KM29</accession>
<name>A0A120KM29_9BACT</name>